<dbReference type="PANTHER" id="PTHR42814:SF3">
    <property type="entry name" value="BETA-N-ACETYLHEXOSAMINIDASE"/>
    <property type="match status" value="1"/>
</dbReference>
<dbReference type="InterPro" id="IPR042099">
    <property type="entry name" value="ANL_N_sf"/>
</dbReference>
<dbReference type="GeneID" id="100375383"/>
<name>A0ABM0GUZ9_SACKO</name>
<evidence type="ECO:0000259" key="1">
    <source>
        <dbReference type="Pfam" id="PF00501"/>
    </source>
</evidence>
<keyword evidence="3" id="KW-1185">Reference proteome</keyword>
<dbReference type="PANTHER" id="PTHR42814">
    <property type="entry name" value="AMP-BINDING DOMAIN-CONTAINING PROTEIN"/>
    <property type="match status" value="1"/>
</dbReference>
<dbReference type="Pfam" id="PF13193">
    <property type="entry name" value="AMP-binding_C"/>
    <property type="match status" value="1"/>
</dbReference>
<accession>A0ABM0GUZ9</accession>
<proteinExistence type="predicted"/>
<organism evidence="3 4">
    <name type="scientific">Saccoglossus kowalevskii</name>
    <name type="common">Acorn worm</name>
    <dbReference type="NCBI Taxonomy" id="10224"/>
    <lineage>
        <taxon>Eukaryota</taxon>
        <taxon>Metazoa</taxon>
        <taxon>Hemichordata</taxon>
        <taxon>Enteropneusta</taxon>
        <taxon>Harrimaniidae</taxon>
        <taxon>Saccoglossus</taxon>
    </lineage>
</organism>
<dbReference type="Gene3D" id="3.40.50.12780">
    <property type="entry name" value="N-terminal domain of ligase-like"/>
    <property type="match status" value="1"/>
</dbReference>
<dbReference type="SUPFAM" id="SSF56801">
    <property type="entry name" value="Acetyl-CoA synthetase-like"/>
    <property type="match status" value="1"/>
</dbReference>
<dbReference type="RefSeq" id="XP_002737926.1">
    <property type="nucleotide sequence ID" value="XM_002737880.1"/>
</dbReference>
<reference evidence="4" key="1">
    <citation type="submission" date="2025-08" db="UniProtKB">
        <authorList>
            <consortium name="RefSeq"/>
        </authorList>
    </citation>
    <scope>IDENTIFICATION</scope>
    <source>
        <tissue evidence="4">Testes</tissue>
    </source>
</reference>
<gene>
    <name evidence="4" type="primary">LOC100375383</name>
</gene>
<dbReference type="InterPro" id="IPR000873">
    <property type="entry name" value="AMP-dep_synth/lig_dom"/>
</dbReference>
<dbReference type="CDD" id="cd04433">
    <property type="entry name" value="AFD_class_I"/>
    <property type="match status" value="1"/>
</dbReference>
<dbReference type="InterPro" id="IPR025110">
    <property type="entry name" value="AMP-bd_C"/>
</dbReference>
<feature type="domain" description="AMP-binding enzyme C-terminal" evidence="2">
    <location>
        <begin position="471"/>
        <end position="543"/>
    </location>
</feature>
<sequence>MSTTLSKSYYHATSSVSLSAVTTRDLLDSVAKKTPEKEAYIFPVEKVRLTFEELQRQVCTLGTGLLSIGLKRGDTLGIISSCAPEYIMVQLAAAYIGVVLARFHVGLPNSLLKSALLKSECVALVVGANNDDVYNQLELILPDLKTSHAETLQTDEKSKLQRIITNVEASQGRWKSIYDIMNLCKKDSENGKQRLEETSKMVEFGDPYTIFYTSGSTGPLKGTLHSHMAIQNIYMMCADRYEWTNDDILLSACSSLSHATSEMSHIAPLILGMTSVILSPGAKIHDNVSVIQNEHCTVLFSTYPGLYNLLHHGKINEYDCSSLRYVMTSASTIPTDVIQKVSSIFQAKVLHTYGSSEALFVSGRDITADEKEIIDKVGRPFGHTEVKIVNEYGKIVPINTQGELLIRSNFLFRYYIHDEDKTKQVMSVDGWYTSGDLAKIDRNGYIKIAGRSQDVIMKGGKTMYYASLVESLLSHPNVKAAYIVPVPDEELQEDFCACVSLIGDTSISSDDLKDFYKANIGIPAYIPKYVMVFDDFPEMLTGKMDQKMLTLEVFTRLGLNKEWLVHGRKA</sequence>
<dbReference type="Gene3D" id="3.30.300.30">
    <property type="match status" value="1"/>
</dbReference>
<dbReference type="Proteomes" id="UP000694865">
    <property type="component" value="Unplaced"/>
</dbReference>
<evidence type="ECO:0000313" key="3">
    <source>
        <dbReference type="Proteomes" id="UP000694865"/>
    </source>
</evidence>
<dbReference type="InterPro" id="IPR020845">
    <property type="entry name" value="AMP-binding_CS"/>
</dbReference>
<dbReference type="Pfam" id="PF00501">
    <property type="entry name" value="AMP-binding"/>
    <property type="match status" value="1"/>
</dbReference>
<evidence type="ECO:0000313" key="4">
    <source>
        <dbReference type="RefSeq" id="XP_002737926.1"/>
    </source>
</evidence>
<dbReference type="PROSITE" id="PS00455">
    <property type="entry name" value="AMP_BINDING"/>
    <property type="match status" value="1"/>
</dbReference>
<feature type="domain" description="AMP-dependent synthetase/ligase" evidence="1">
    <location>
        <begin position="28"/>
        <end position="415"/>
    </location>
</feature>
<dbReference type="InterPro" id="IPR045851">
    <property type="entry name" value="AMP-bd_C_sf"/>
</dbReference>
<evidence type="ECO:0000259" key="2">
    <source>
        <dbReference type="Pfam" id="PF13193"/>
    </source>
</evidence>
<protein>
    <submittedName>
        <fullName evidence="4">Acyl-CoA synthetase family member 2, mitochondrial-like</fullName>
    </submittedName>
</protein>